<sequence length="79" mass="9524">MEHPAITYYNQHGYLPREKHYIDEQSEQSIGCCSFCDDEVFEDDEKVIKWEDHYFCDKDCLVEAFNENLVPDEAYRECF</sequence>
<comment type="caution">
    <text evidence="1">The sequence shown here is derived from an EMBL/GenBank/DDBJ whole genome shotgun (WGS) entry which is preliminary data.</text>
</comment>
<dbReference type="EMBL" id="WJEE01000012">
    <property type="protein sequence ID" value="MRI66221.1"/>
    <property type="molecule type" value="Genomic_DNA"/>
</dbReference>
<gene>
    <name evidence="1" type="ORF">GH885_07655</name>
</gene>
<accession>A0A6N7QZA5</accession>
<proteinExistence type="predicted"/>
<protein>
    <submittedName>
        <fullName evidence="1">Uncharacterized protein</fullName>
    </submittedName>
</protein>
<name>A0A6N7QZA5_9BACI</name>
<organism evidence="1 2">
    <name type="scientific">Gracilibacillus thailandensis</name>
    <dbReference type="NCBI Taxonomy" id="563735"/>
    <lineage>
        <taxon>Bacteria</taxon>
        <taxon>Bacillati</taxon>
        <taxon>Bacillota</taxon>
        <taxon>Bacilli</taxon>
        <taxon>Bacillales</taxon>
        <taxon>Bacillaceae</taxon>
        <taxon>Gracilibacillus</taxon>
    </lineage>
</organism>
<evidence type="ECO:0000313" key="2">
    <source>
        <dbReference type="Proteomes" id="UP000435187"/>
    </source>
</evidence>
<dbReference type="RefSeq" id="WP_153834967.1">
    <property type="nucleotide sequence ID" value="NZ_JBHUMW010000103.1"/>
</dbReference>
<reference evidence="1 2" key="1">
    <citation type="submission" date="2019-10" db="EMBL/GenBank/DDBJ databases">
        <title>Gracilibacillus salitolerans sp. nov., a moderate halophile isolated from a saline soil in northwest China.</title>
        <authorList>
            <person name="Gan L."/>
        </authorList>
    </citation>
    <scope>NUCLEOTIDE SEQUENCE [LARGE SCALE GENOMIC DNA]</scope>
    <source>
        <strain evidence="1 2">TP2-8</strain>
    </source>
</reference>
<dbReference type="AlphaFoldDB" id="A0A6N7QZA5"/>
<keyword evidence="2" id="KW-1185">Reference proteome</keyword>
<dbReference type="Proteomes" id="UP000435187">
    <property type="component" value="Unassembled WGS sequence"/>
</dbReference>
<evidence type="ECO:0000313" key="1">
    <source>
        <dbReference type="EMBL" id="MRI66221.1"/>
    </source>
</evidence>